<dbReference type="AlphaFoldDB" id="A0AAU7U440"/>
<accession>A0AAU7U440</accession>
<dbReference type="RefSeq" id="WP_350240862.1">
    <property type="nucleotide sequence ID" value="NZ_CP158296.1"/>
</dbReference>
<keyword evidence="3" id="KW-0614">Plasmid</keyword>
<proteinExistence type="predicted"/>
<evidence type="ECO:0000259" key="2">
    <source>
        <dbReference type="Pfam" id="PF01494"/>
    </source>
</evidence>
<dbReference type="PRINTS" id="PR00420">
    <property type="entry name" value="RNGMNOXGNASE"/>
</dbReference>
<dbReference type="GO" id="GO:0071949">
    <property type="term" value="F:FAD binding"/>
    <property type="evidence" value="ECO:0007669"/>
    <property type="project" value="InterPro"/>
</dbReference>
<reference evidence="3" key="1">
    <citation type="submission" date="2024-06" db="EMBL/GenBank/DDBJ databases">
        <title>Draft Genome Sequence of Deinococcus sonorensis Type Strain KR-87, a Biofilm Producing Representative of the Genus Deinococcus.</title>
        <authorList>
            <person name="Boren L.S."/>
            <person name="Grosso R.A."/>
            <person name="Hugenberg-Cox A.N."/>
            <person name="Hill J.T.E."/>
            <person name="Albert C.M."/>
            <person name="Tuohy J.M."/>
        </authorList>
    </citation>
    <scope>NUCLEOTIDE SEQUENCE</scope>
    <source>
        <strain evidence="3">KR-87</strain>
        <plasmid evidence="3">pDson04</plasmid>
    </source>
</reference>
<dbReference type="SUPFAM" id="SSF51905">
    <property type="entry name" value="FAD/NAD(P)-binding domain"/>
    <property type="match status" value="1"/>
</dbReference>
<feature type="domain" description="FAD-binding" evidence="2">
    <location>
        <begin position="8"/>
        <end position="341"/>
    </location>
</feature>
<dbReference type="Gene3D" id="3.50.50.60">
    <property type="entry name" value="FAD/NAD(P)-binding domain"/>
    <property type="match status" value="2"/>
</dbReference>
<keyword evidence="1" id="KW-0560">Oxidoreductase</keyword>
<sequence>MTRAGAGEVVIAGGGPAGMVLALLLARQGVPVTVLEAARDFNRAFRGDTLHPATLELMAQLGLVDALLALPHTRAGAARFITPTRIQTLANFAHLRSPYPYLAVMSQTRFLEFLHAELQRYPWASVEFGARVQALLGVPGGPVTGVRYQQDGQLHERQATLTVGADGRFSQVRAVSGLTLQVLSPGQDVLWFSLPRRASDPHGSIDLHVSHGHCLVTTDHGERWQVGFSLPKGGYAAAKQAGLDPIKATLTRTLPWLTDRLHLLTEWSQLRLLSVEVSRLRRWYRPGLLMIGDAAHVISPIGGLGINMAIQDAVAVANRLIVPLQRGTVRTRDLAAVQRRRAWQIAVLQAQQVVEEHEVVSVMGEPQAVHVPMLLLRLIHRIPGLYRIPAYVTAYGLKPERLRSSLTRVQEPVLSSS</sequence>
<dbReference type="PANTHER" id="PTHR43476:SF5">
    <property type="entry name" value="FAD-DEPENDENT MONOOXYGENASE"/>
    <property type="match status" value="1"/>
</dbReference>
<dbReference type="KEGG" id="dsc:ABOD76_00055"/>
<protein>
    <submittedName>
        <fullName evidence="3">FAD-dependent oxidoreductase</fullName>
    </submittedName>
</protein>
<dbReference type="PANTHER" id="PTHR43476">
    <property type="entry name" value="3-(3-HYDROXY-PHENYL)PROPIONATE/3-HYDROXYCINNAMIC ACID HYDROXYLASE"/>
    <property type="match status" value="1"/>
</dbReference>
<dbReference type="InterPro" id="IPR002938">
    <property type="entry name" value="FAD-bd"/>
</dbReference>
<gene>
    <name evidence="3" type="ORF">ABOD76_00055</name>
</gene>
<dbReference type="EMBL" id="CP158296">
    <property type="protein sequence ID" value="XBV83404.1"/>
    <property type="molecule type" value="Genomic_DNA"/>
</dbReference>
<evidence type="ECO:0000256" key="1">
    <source>
        <dbReference type="ARBA" id="ARBA00023002"/>
    </source>
</evidence>
<dbReference type="Pfam" id="PF01494">
    <property type="entry name" value="FAD_binding_3"/>
    <property type="match status" value="1"/>
</dbReference>
<dbReference type="InterPro" id="IPR050631">
    <property type="entry name" value="PheA/TfdB_FAD_monoxygenase"/>
</dbReference>
<dbReference type="GO" id="GO:0016491">
    <property type="term" value="F:oxidoreductase activity"/>
    <property type="evidence" value="ECO:0007669"/>
    <property type="project" value="UniProtKB-KW"/>
</dbReference>
<dbReference type="InterPro" id="IPR036188">
    <property type="entry name" value="FAD/NAD-bd_sf"/>
</dbReference>
<geneLocation type="plasmid" evidence="3">
    <name>pDson04</name>
</geneLocation>
<name>A0AAU7U440_9DEIO</name>
<evidence type="ECO:0000313" key="3">
    <source>
        <dbReference type="EMBL" id="XBV83404.1"/>
    </source>
</evidence>
<organism evidence="3">
    <name type="scientific">Deinococcus sonorensis KR-87</name>
    <dbReference type="NCBI Taxonomy" id="694439"/>
    <lineage>
        <taxon>Bacteria</taxon>
        <taxon>Thermotogati</taxon>
        <taxon>Deinococcota</taxon>
        <taxon>Deinococci</taxon>
        <taxon>Deinococcales</taxon>
        <taxon>Deinococcaceae</taxon>
        <taxon>Deinococcus</taxon>
    </lineage>
</organism>